<evidence type="ECO:0000313" key="1">
    <source>
        <dbReference type="EMBL" id="CAB5369290.1"/>
    </source>
</evidence>
<gene>
    <name evidence="1" type="ORF">CHRIB12_LOCUS12118</name>
</gene>
<dbReference type="OrthoDB" id="2453815at2759"/>
<dbReference type="EMBL" id="CAGKOT010000026">
    <property type="protein sequence ID" value="CAB5369290.1"/>
    <property type="molecule type" value="Genomic_DNA"/>
</dbReference>
<reference evidence="1" key="1">
    <citation type="submission" date="2020-05" db="EMBL/GenBank/DDBJ databases">
        <authorList>
            <person name="Rincon C."/>
            <person name="Sanders R I."/>
            <person name="Robbins C."/>
            <person name="Chaturvedi A."/>
        </authorList>
    </citation>
    <scope>NUCLEOTIDE SEQUENCE</scope>
    <source>
        <strain evidence="1">CHB12</strain>
    </source>
</reference>
<evidence type="ECO:0000313" key="2">
    <source>
        <dbReference type="Proteomes" id="UP000684084"/>
    </source>
</evidence>
<dbReference type="VEuPathDB" id="FungiDB:RhiirFUN_016662"/>
<accession>A0A915ZBZ1</accession>
<name>A0A915ZBZ1_9GLOM</name>
<proteinExistence type="predicted"/>
<organism evidence="1 2">
    <name type="scientific">Rhizophagus irregularis</name>
    <dbReference type="NCBI Taxonomy" id="588596"/>
    <lineage>
        <taxon>Eukaryota</taxon>
        <taxon>Fungi</taxon>
        <taxon>Fungi incertae sedis</taxon>
        <taxon>Mucoromycota</taxon>
        <taxon>Glomeromycotina</taxon>
        <taxon>Glomeromycetes</taxon>
        <taxon>Glomerales</taxon>
        <taxon>Glomeraceae</taxon>
        <taxon>Rhizophagus</taxon>
    </lineage>
</organism>
<dbReference type="AlphaFoldDB" id="A0A915ZBZ1"/>
<comment type="caution">
    <text evidence="1">The sequence shown here is derived from an EMBL/GenBank/DDBJ whole genome shotgun (WGS) entry which is preliminary data.</text>
</comment>
<dbReference type="Proteomes" id="UP000684084">
    <property type="component" value="Unassembled WGS sequence"/>
</dbReference>
<protein>
    <submittedName>
        <fullName evidence="1">Uncharacterized protein</fullName>
    </submittedName>
</protein>
<sequence>MDHRFMLVGSVSFLNENEEFEVETINPCARLTIARAHGQIDDLIDGAASKQMCVVTEMSMSSSNNKLHVSFSSIDDQFPAFKSIYGYDMIVDN</sequence>